<feature type="transmembrane region" description="Helical" evidence="1">
    <location>
        <begin position="296"/>
        <end position="319"/>
    </location>
</feature>
<protein>
    <recommendedName>
        <fullName evidence="6">Oligosaccharide repeat unit polymerase</fullName>
    </recommendedName>
</protein>
<keyword evidence="4" id="KW-1185">Reference proteome</keyword>
<dbReference type="AlphaFoldDB" id="A0A2P5GVX7"/>
<dbReference type="EMBL" id="PQGE01000001">
    <property type="protein sequence ID" value="POP47699.1"/>
    <property type="molecule type" value="Genomic_DNA"/>
</dbReference>
<feature type="transmembrane region" description="Helical" evidence="1">
    <location>
        <begin position="25"/>
        <end position="44"/>
    </location>
</feature>
<dbReference type="RefSeq" id="WP_103674172.1">
    <property type="nucleotide sequence ID" value="NZ_PQGD01000001.1"/>
</dbReference>
<keyword evidence="1" id="KW-0812">Transmembrane</keyword>
<feature type="transmembrane region" description="Helical" evidence="1">
    <location>
        <begin position="356"/>
        <end position="373"/>
    </location>
</feature>
<evidence type="ECO:0008006" key="6">
    <source>
        <dbReference type="Google" id="ProtNLM"/>
    </source>
</evidence>
<evidence type="ECO:0000256" key="1">
    <source>
        <dbReference type="SAM" id="Phobius"/>
    </source>
</evidence>
<sequence>MIYLAIAFLIALAIGEKLISNGKGSPTFVTLILWATVLFLASFYETYFYTISNLTLLWICSGCFSFFVGGLFSKIFVDFKVPSTQVRPVRQLFVIPIYIITAFLAINMIKEGLAVNSNFYIGLRIIINYGDPDAFFIAFGYMYYLIYPVFFISAAAYYNDSLNKEAKRRFIFNFLFSIAYAIMATAKVKLLIIFITWICIRAYYKKNSTRLIIFSCLGFMAVFFLSLLALNKLSEGNGIIEVILSNIGNYTIANLYALDSLNFTTISSSYCINEGLDCIIMPFYDIGYFHTNVYTIIYDFFDVGYIAYILTMFVIGFLHNGLHKIAKRRKNSLIIIFSSILYFPLVYQIINNQYTSSKYLVYLFGITYLFHFFRKRKVETLK</sequence>
<gene>
    <name evidence="3" type="ORF">CHU32_00710</name>
    <name evidence="2" type="ORF">CHU33_00710</name>
</gene>
<organism evidence="3 5">
    <name type="scientific">Superficieibacter electus</name>
    <dbReference type="NCBI Taxonomy" id="2022662"/>
    <lineage>
        <taxon>Bacteria</taxon>
        <taxon>Pseudomonadati</taxon>
        <taxon>Pseudomonadota</taxon>
        <taxon>Gammaproteobacteria</taxon>
        <taxon>Enterobacterales</taxon>
        <taxon>Enterobacteriaceae</taxon>
        <taxon>Superficieibacter</taxon>
    </lineage>
</organism>
<name>A0A2P5GVX7_9ENTR</name>
<proteinExistence type="predicted"/>
<evidence type="ECO:0000313" key="5">
    <source>
        <dbReference type="Proteomes" id="UP000247005"/>
    </source>
</evidence>
<evidence type="ECO:0000313" key="4">
    <source>
        <dbReference type="Proteomes" id="UP000237073"/>
    </source>
</evidence>
<dbReference type="EMBL" id="PQGD01000001">
    <property type="protein sequence ID" value="POP50710.1"/>
    <property type="molecule type" value="Genomic_DNA"/>
</dbReference>
<feature type="transmembrane region" description="Helical" evidence="1">
    <location>
        <begin position="211"/>
        <end position="230"/>
    </location>
</feature>
<accession>A0A2P5GVX7</accession>
<feature type="transmembrane region" description="Helical" evidence="1">
    <location>
        <begin position="56"/>
        <end position="77"/>
    </location>
</feature>
<comment type="caution">
    <text evidence="3">The sequence shown here is derived from an EMBL/GenBank/DDBJ whole genome shotgun (WGS) entry which is preliminary data.</text>
</comment>
<feature type="transmembrane region" description="Helical" evidence="1">
    <location>
        <begin position="89"/>
        <end position="109"/>
    </location>
</feature>
<feature type="transmembrane region" description="Helical" evidence="1">
    <location>
        <begin position="134"/>
        <end position="158"/>
    </location>
</feature>
<keyword evidence="1" id="KW-1133">Transmembrane helix</keyword>
<evidence type="ECO:0000313" key="2">
    <source>
        <dbReference type="EMBL" id="POP47699.1"/>
    </source>
</evidence>
<dbReference type="Proteomes" id="UP000247005">
    <property type="component" value="Unassembled WGS sequence"/>
</dbReference>
<evidence type="ECO:0000313" key="3">
    <source>
        <dbReference type="EMBL" id="POP50710.1"/>
    </source>
</evidence>
<feature type="transmembrane region" description="Helical" evidence="1">
    <location>
        <begin position="331"/>
        <end position="350"/>
    </location>
</feature>
<keyword evidence="1" id="KW-0472">Membrane</keyword>
<reference evidence="4 5" key="1">
    <citation type="submission" date="2018-01" db="EMBL/GenBank/DDBJ databases">
        <title>Superficieibacter electus gen. nov., sp. nov., an extended-spectrum beta-lactamase possessing member of the Enterobacteriaceae family, isolated from intensive care unit surfaces.</title>
        <authorList>
            <person name="Potter R.F."/>
            <person name="D'Souza A.W."/>
        </authorList>
    </citation>
    <scope>NUCLEOTIDE SEQUENCE [LARGE SCALE GENOMIC DNA]</scope>
    <source>
        <strain evidence="3 5">BP-1</strain>
        <strain evidence="2 4">BP-2</strain>
    </source>
</reference>
<feature type="transmembrane region" description="Helical" evidence="1">
    <location>
        <begin position="170"/>
        <end position="199"/>
    </location>
</feature>
<dbReference type="NCBIfam" id="TIGR04370">
    <property type="entry name" value="glyco_rpt_poly"/>
    <property type="match status" value="1"/>
</dbReference>
<dbReference type="Proteomes" id="UP000237073">
    <property type="component" value="Unassembled WGS sequence"/>
</dbReference>